<evidence type="ECO:0000256" key="2">
    <source>
        <dbReference type="ARBA" id="ARBA00022475"/>
    </source>
</evidence>
<evidence type="ECO:0000259" key="10">
    <source>
        <dbReference type="PROSITE" id="PS50850"/>
    </source>
</evidence>
<comment type="similarity">
    <text evidence="7">Belongs to the major facilitator superfamily. Sugar transporter (TC 2.A.1.1) family. Trehalose transporter subfamily.</text>
</comment>
<dbReference type="InterPro" id="IPR036259">
    <property type="entry name" value="MFS_trans_sf"/>
</dbReference>
<dbReference type="EMBL" id="GGYP01002583">
    <property type="protein sequence ID" value="MDE47354.1"/>
    <property type="molecule type" value="Transcribed_RNA"/>
</dbReference>
<keyword evidence="2" id="KW-1003">Cell membrane</keyword>
<dbReference type="AlphaFoldDB" id="A0A6G1SA25"/>
<evidence type="ECO:0000256" key="7">
    <source>
        <dbReference type="ARBA" id="ARBA00024348"/>
    </source>
</evidence>
<evidence type="ECO:0000313" key="11">
    <source>
        <dbReference type="EMBL" id="MDE47354.1"/>
    </source>
</evidence>
<feature type="transmembrane region" description="Helical" evidence="9">
    <location>
        <begin position="174"/>
        <end position="192"/>
    </location>
</feature>
<dbReference type="InterPro" id="IPR005829">
    <property type="entry name" value="Sugar_transporter_CS"/>
</dbReference>
<dbReference type="PANTHER" id="PTHR48021">
    <property type="match status" value="1"/>
</dbReference>
<feature type="transmembrane region" description="Helical" evidence="9">
    <location>
        <begin position="12"/>
        <end position="37"/>
    </location>
</feature>
<dbReference type="InterPro" id="IPR050549">
    <property type="entry name" value="MFS_Trehalose_Transporter"/>
</dbReference>
<protein>
    <submittedName>
        <fullName evidence="11">Facilitated trehalose transporter Tret1</fullName>
    </submittedName>
</protein>
<dbReference type="PROSITE" id="PS00217">
    <property type="entry name" value="SUGAR_TRANSPORT_2"/>
    <property type="match status" value="1"/>
</dbReference>
<evidence type="ECO:0000256" key="9">
    <source>
        <dbReference type="SAM" id="Phobius"/>
    </source>
</evidence>
<dbReference type="InterPro" id="IPR003663">
    <property type="entry name" value="Sugar/inositol_transpt"/>
</dbReference>
<evidence type="ECO:0000256" key="4">
    <source>
        <dbReference type="ARBA" id="ARBA00022989"/>
    </source>
</evidence>
<dbReference type="InterPro" id="IPR020846">
    <property type="entry name" value="MFS_dom"/>
</dbReference>
<organism evidence="11">
    <name type="scientific">Aceria tosichella</name>
    <name type="common">wheat curl mite</name>
    <dbReference type="NCBI Taxonomy" id="561515"/>
    <lineage>
        <taxon>Eukaryota</taxon>
        <taxon>Metazoa</taxon>
        <taxon>Ecdysozoa</taxon>
        <taxon>Arthropoda</taxon>
        <taxon>Chelicerata</taxon>
        <taxon>Arachnida</taxon>
        <taxon>Acari</taxon>
        <taxon>Acariformes</taxon>
        <taxon>Trombidiformes</taxon>
        <taxon>Prostigmata</taxon>
        <taxon>Eupodina</taxon>
        <taxon>Eriophyoidea</taxon>
        <taxon>Eriophyidae</taxon>
        <taxon>Eriophyinae</taxon>
        <taxon>Aceriini</taxon>
        <taxon>Aceria</taxon>
    </lineage>
</organism>
<dbReference type="GO" id="GO:0051119">
    <property type="term" value="F:sugar transmembrane transporter activity"/>
    <property type="evidence" value="ECO:0007669"/>
    <property type="project" value="InterPro"/>
</dbReference>
<keyword evidence="6" id="KW-0325">Glycoprotein</keyword>
<dbReference type="PRINTS" id="PR00171">
    <property type="entry name" value="SUGRTRNSPORT"/>
</dbReference>
<feature type="transmembrane region" description="Helical" evidence="9">
    <location>
        <begin position="113"/>
        <end position="134"/>
    </location>
</feature>
<evidence type="ECO:0000256" key="1">
    <source>
        <dbReference type="ARBA" id="ARBA00004651"/>
    </source>
</evidence>
<dbReference type="Pfam" id="PF00083">
    <property type="entry name" value="Sugar_tr"/>
    <property type="match status" value="1"/>
</dbReference>
<dbReference type="FunFam" id="1.20.1250.20:FF:000055">
    <property type="entry name" value="Facilitated trehalose transporter Tret1-2 homolog"/>
    <property type="match status" value="1"/>
</dbReference>
<dbReference type="PANTHER" id="PTHR48021:SF1">
    <property type="entry name" value="GH07001P-RELATED"/>
    <property type="match status" value="1"/>
</dbReference>
<sequence length="478" mass="51717">MSSDAIKPSVTVYVASFGALLGAVSMGLALGYTTPAFDDMDKQNSTLLSPDKATSESQKGLIGSMLAVGALVGGFLGEPCNKLLGRRISLIAFGVPFIIGWLCLFLANSITWLVLGRLLTGLCCGLVSGTAPTYVVEIAPPSIRGLLGTCFQVMVVIGILLACVFGLFSTWWQLAGWSLLPSLVTMLIMFFMPETPQWLLSKGRTEEAEASLIKLRTTPVTQELSVMAQAATNAQQGASQYSFETIKSREFYKPFILALGLMFFQQFSGINAVLFYQTDIFKKASPKADALMSAIYVCIAQVIATLAGSALVDRLGRKILLFASGFGHTLSLIVFGWYSYHSTDVAFQRDYAWISLASLIVFVVAFSLGFGPVPWMMIPELSSTRVRSMVASLATAFNWTCVYIVTAAVKSMISSLGDAATYWIFASICAVSCIFVYFALPETKGRSAEQIQVELLGEPAAQDVRSQKLLEQPMKVLA</sequence>
<feature type="transmembrane region" description="Helical" evidence="9">
    <location>
        <begin position="352"/>
        <end position="378"/>
    </location>
</feature>
<feature type="transmembrane region" description="Helical" evidence="9">
    <location>
        <begin position="146"/>
        <end position="168"/>
    </location>
</feature>
<gene>
    <name evidence="11" type="primary">Tret1</name>
    <name evidence="11" type="ORF">g.15684</name>
</gene>
<keyword evidence="4 9" id="KW-1133">Transmembrane helix</keyword>
<feature type="transmembrane region" description="Helical" evidence="9">
    <location>
        <begin position="319"/>
        <end position="340"/>
    </location>
</feature>
<dbReference type="SUPFAM" id="SSF103473">
    <property type="entry name" value="MFS general substrate transporter"/>
    <property type="match status" value="1"/>
</dbReference>
<dbReference type="PROSITE" id="PS00216">
    <property type="entry name" value="SUGAR_TRANSPORT_1"/>
    <property type="match status" value="1"/>
</dbReference>
<feature type="transmembrane region" description="Helical" evidence="9">
    <location>
        <begin position="88"/>
        <end position="107"/>
    </location>
</feature>
<name>A0A6G1SA25_9ACAR</name>
<dbReference type="Gene3D" id="1.20.1250.20">
    <property type="entry name" value="MFS general substrate transporter like domains"/>
    <property type="match status" value="1"/>
</dbReference>
<evidence type="ECO:0000256" key="8">
    <source>
        <dbReference type="RuleBase" id="RU003346"/>
    </source>
</evidence>
<feature type="transmembrane region" description="Helical" evidence="9">
    <location>
        <begin position="255"/>
        <end position="278"/>
    </location>
</feature>
<evidence type="ECO:0000256" key="6">
    <source>
        <dbReference type="ARBA" id="ARBA00023180"/>
    </source>
</evidence>
<accession>A0A6G1SA25</accession>
<dbReference type="InterPro" id="IPR005828">
    <property type="entry name" value="MFS_sugar_transport-like"/>
</dbReference>
<dbReference type="CDD" id="cd17358">
    <property type="entry name" value="MFS_GLUT6_8_Class3_like"/>
    <property type="match status" value="1"/>
</dbReference>
<keyword evidence="5 9" id="KW-0472">Membrane</keyword>
<dbReference type="InterPro" id="IPR044775">
    <property type="entry name" value="MFS_ERD6/Tret1-like"/>
</dbReference>
<feature type="domain" description="Major facilitator superfamily (MFS) profile" evidence="10">
    <location>
        <begin position="11"/>
        <end position="444"/>
    </location>
</feature>
<feature type="transmembrane region" description="Helical" evidence="9">
    <location>
        <begin position="421"/>
        <end position="440"/>
    </location>
</feature>
<feature type="transmembrane region" description="Helical" evidence="9">
    <location>
        <begin position="290"/>
        <end position="312"/>
    </location>
</feature>
<dbReference type="GO" id="GO:0005886">
    <property type="term" value="C:plasma membrane"/>
    <property type="evidence" value="ECO:0007669"/>
    <property type="project" value="UniProtKB-SubCell"/>
</dbReference>
<feature type="transmembrane region" description="Helical" evidence="9">
    <location>
        <begin position="57"/>
        <end position="76"/>
    </location>
</feature>
<keyword evidence="3 9" id="KW-0812">Transmembrane</keyword>
<proteinExistence type="inferred from homology"/>
<reference evidence="11" key="1">
    <citation type="submission" date="2018-10" db="EMBL/GenBank/DDBJ databases">
        <title>Transcriptome assembly of Aceria tosichella (Wheat curl mite) Type 2.</title>
        <authorList>
            <person name="Scully E.D."/>
            <person name="Geib S.M."/>
            <person name="Palmer N.A."/>
            <person name="Gupta A.K."/>
            <person name="Sarath G."/>
            <person name="Tatineni S."/>
        </authorList>
    </citation>
    <scope>NUCLEOTIDE SEQUENCE</scope>
    <source>
        <strain evidence="11">LincolnNE</strain>
    </source>
</reference>
<evidence type="ECO:0000256" key="3">
    <source>
        <dbReference type="ARBA" id="ARBA00022692"/>
    </source>
</evidence>
<dbReference type="PROSITE" id="PS50850">
    <property type="entry name" value="MFS"/>
    <property type="match status" value="1"/>
</dbReference>
<feature type="transmembrane region" description="Helical" evidence="9">
    <location>
        <begin position="390"/>
        <end position="409"/>
    </location>
</feature>
<keyword evidence="8" id="KW-0813">Transport</keyword>
<dbReference type="NCBIfam" id="TIGR00879">
    <property type="entry name" value="SP"/>
    <property type="match status" value="1"/>
</dbReference>
<comment type="subcellular location">
    <subcellularLocation>
        <location evidence="1">Cell membrane</location>
        <topology evidence="1">Multi-pass membrane protein</topology>
    </subcellularLocation>
</comment>
<evidence type="ECO:0000256" key="5">
    <source>
        <dbReference type="ARBA" id="ARBA00023136"/>
    </source>
</evidence>